<evidence type="ECO:0000313" key="1">
    <source>
        <dbReference type="EMBL" id="SUG31713.1"/>
    </source>
</evidence>
<accession>A0A379SQ50</accession>
<sequence length="79" mass="8438">MTRQSSPVITDMKVIPVAGHDSMLLNIGGAHNAYFTRNIVVLTNNAGHTGVARRRAGSYLSNAGRRHSYDAWAGSGPSE</sequence>
<dbReference type="AlphaFoldDB" id="A0A379SQ50"/>
<organism evidence="1 2">
    <name type="scientific">Salmonella enterica subsp. arizonae</name>
    <dbReference type="NCBI Taxonomy" id="59203"/>
    <lineage>
        <taxon>Bacteria</taxon>
        <taxon>Pseudomonadati</taxon>
        <taxon>Pseudomonadota</taxon>
        <taxon>Gammaproteobacteria</taxon>
        <taxon>Enterobacterales</taxon>
        <taxon>Enterobacteriaceae</taxon>
        <taxon>Salmonella</taxon>
    </lineage>
</organism>
<gene>
    <name evidence="1" type="primary">ygcY_1</name>
    <name evidence="1" type="ORF">NCTC7304_01110</name>
</gene>
<reference evidence="1 2" key="1">
    <citation type="submission" date="2018-06" db="EMBL/GenBank/DDBJ databases">
        <authorList>
            <consortium name="Pathogen Informatics"/>
            <person name="Doyle S."/>
        </authorList>
    </citation>
    <scope>NUCLEOTIDE SEQUENCE [LARGE SCALE GENOMIC DNA]</scope>
    <source>
        <strain evidence="1 2">NCTC7304</strain>
    </source>
</reference>
<dbReference type="GO" id="GO:0008872">
    <property type="term" value="F:glucarate dehydratase activity"/>
    <property type="evidence" value="ECO:0007669"/>
    <property type="project" value="UniProtKB-EC"/>
</dbReference>
<dbReference type="EC" id="4.2.1.-" evidence="1"/>
<dbReference type="InterPro" id="IPR029017">
    <property type="entry name" value="Enolase-like_N"/>
</dbReference>
<evidence type="ECO:0000313" key="2">
    <source>
        <dbReference type="Proteomes" id="UP000254762"/>
    </source>
</evidence>
<dbReference type="Gene3D" id="3.30.390.10">
    <property type="entry name" value="Enolase-like, N-terminal domain"/>
    <property type="match status" value="1"/>
</dbReference>
<dbReference type="EMBL" id="UGXD01000002">
    <property type="protein sequence ID" value="SUG31713.1"/>
    <property type="molecule type" value="Genomic_DNA"/>
</dbReference>
<name>A0A379SQ50_SALER</name>
<proteinExistence type="predicted"/>
<dbReference type="SUPFAM" id="SSF54826">
    <property type="entry name" value="Enolase N-terminal domain-like"/>
    <property type="match status" value="1"/>
</dbReference>
<protein>
    <submittedName>
        <fullName evidence="1">Glucarate dehydratase 2</fullName>
        <ecNumber evidence="1">4.2.1.-</ecNumber>
        <ecNumber evidence="1">4.2.1.40</ecNumber>
    </submittedName>
</protein>
<keyword evidence="1" id="KW-0456">Lyase</keyword>
<dbReference type="EC" id="4.2.1.40" evidence="1"/>
<dbReference type="Proteomes" id="UP000254762">
    <property type="component" value="Unassembled WGS sequence"/>
</dbReference>